<evidence type="ECO:0000313" key="1">
    <source>
        <dbReference type="EMBL" id="CAE0106052.1"/>
    </source>
</evidence>
<dbReference type="EMBL" id="HBHX01012062">
    <property type="protein sequence ID" value="CAE0106052.1"/>
    <property type="molecule type" value="Transcribed_RNA"/>
</dbReference>
<proteinExistence type="predicted"/>
<sequence length="236" mass="26334">MDLLAAVVEEDLYQRPFEFAPIDLGRSNPPAFASFNPSAAAMCVHRATQQAAAMPPKLSNGAASSVGEWHAQCDVLQATLAEAVESETEDSEEEALAALAALEVQCWIELDGFLSMIGELKRSVTASAQLLSLLPPPPAAGWPEQFVLHRIADEYAEREAARRVMDNLSPRDNLDPYIPCGELYPARRRAQRFSFCIWAAIRQENRDLQRVLEAKSTSARLRMAIRRLRDLRESRR</sequence>
<name>A0A7S3ESY0_9EUKA</name>
<gene>
    <name evidence="1" type="ORF">HERI1096_LOCUS6710</name>
</gene>
<accession>A0A7S3ESY0</accession>
<reference evidence="1" key="1">
    <citation type="submission" date="2021-01" db="EMBL/GenBank/DDBJ databases">
        <authorList>
            <person name="Corre E."/>
            <person name="Pelletier E."/>
            <person name="Niang G."/>
            <person name="Scheremetjew M."/>
            <person name="Finn R."/>
            <person name="Kale V."/>
            <person name="Holt S."/>
            <person name="Cochrane G."/>
            <person name="Meng A."/>
            <person name="Brown T."/>
            <person name="Cohen L."/>
        </authorList>
    </citation>
    <scope>NUCLEOTIDE SEQUENCE</scope>
    <source>
        <strain evidence="1">CCMP281</strain>
    </source>
</reference>
<dbReference type="AlphaFoldDB" id="A0A7S3ESY0"/>
<organism evidence="1">
    <name type="scientific">Haptolina ericina</name>
    <dbReference type="NCBI Taxonomy" id="156174"/>
    <lineage>
        <taxon>Eukaryota</taxon>
        <taxon>Haptista</taxon>
        <taxon>Haptophyta</taxon>
        <taxon>Prymnesiophyceae</taxon>
        <taxon>Prymnesiales</taxon>
        <taxon>Prymnesiaceae</taxon>
        <taxon>Haptolina</taxon>
    </lineage>
</organism>
<protein>
    <submittedName>
        <fullName evidence="1">Uncharacterized protein</fullName>
    </submittedName>
</protein>